<evidence type="ECO:0000256" key="2">
    <source>
        <dbReference type="ARBA" id="ARBA00022670"/>
    </source>
</evidence>
<feature type="domain" description="NlpC/P60" evidence="7">
    <location>
        <begin position="408"/>
        <end position="528"/>
    </location>
</feature>
<dbReference type="InterPro" id="IPR038765">
    <property type="entry name" value="Papain-like_cys_pep_sf"/>
</dbReference>
<dbReference type="RefSeq" id="WP_057824568.1">
    <property type="nucleotide sequence ID" value="NZ_AZFX01000044.1"/>
</dbReference>
<keyword evidence="4" id="KW-0788">Thiol protease</keyword>
<dbReference type="Proteomes" id="UP000051315">
    <property type="component" value="Unassembled WGS sequence"/>
</dbReference>
<evidence type="ECO:0000256" key="3">
    <source>
        <dbReference type="ARBA" id="ARBA00022801"/>
    </source>
</evidence>
<dbReference type="STRING" id="1423735.FC15_GL001583"/>
<feature type="signal peptide" evidence="6">
    <location>
        <begin position="1"/>
        <end position="23"/>
    </location>
</feature>
<dbReference type="InterPro" id="IPR000064">
    <property type="entry name" value="NLP_P60_dom"/>
</dbReference>
<proteinExistence type="inferred from homology"/>
<feature type="region of interest" description="Disordered" evidence="5">
    <location>
        <begin position="213"/>
        <end position="240"/>
    </location>
</feature>
<feature type="region of interest" description="Disordered" evidence="5">
    <location>
        <begin position="330"/>
        <end position="379"/>
    </location>
</feature>
<keyword evidence="2" id="KW-0645">Protease</keyword>
<keyword evidence="9" id="KW-1185">Reference proteome</keyword>
<dbReference type="Pfam" id="PF00877">
    <property type="entry name" value="NLPC_P60"/>
    <property type="match status" value="1"/>
</dbReference>
<evidence type="ECO:0000313" key="8">
    <source>
        <dbReference type="EMBL" id="KRM09813.1"/>
    </source>
</evidence>
<sequence length="529" mass="53852">MKQNKKVASLMIGMGVLAAGAIATQQTNEAQAATTTRKVAYTAGATTVWTSPEVGQKVKRYVLPHQQLEFVASKKVYSTTWLQTTDGGWVPDVYLDIEAATAVAAPVASTTSPVAPVTSSNTTAATTAAPAAAGKVTAAYHGGATTVWADPSSLQVKSYLSEGQSASYVATRQAGSSTWYQLQNGGWVHSSYVTTGSRSQATAVVTTPAATTNKTTTTTTATQPVASTPATPSTSTASQTTTVAKPAVTAPAATPAAPAVPSTVLGSVTANYAGGATTVWTDVNASSVKGYIGEGQTVSYVATKTVNGTTWYQIKNGGWINGAYVGTQGATSNASNSSSTNSSSTSSNSSNASTSTSTPSTSTGSNSSSNSSSVTTPVVNKPVVNKPVVNKLVVNKRVVTTPSTPSNGISSAALIAYAKKFRGTPYQWGGKGPATFDCSGFTSYVFNHFGKSIGGWTVPQESAGTVKSVSAAKPGDLIFWGARGNTYHVAIYIGGGQYIAAPKPGDAVKISNISSYFAPSFAVSVPGVY</sequence>
<dbReference type="OrthoDB" id="1654978at2"/>
<gene>
    <name evidence="8" type="ORF">FC15_GL001583</name>
</gene>
<dbReference type="EMBL" id="AZFX01000044">
    <property type="protein sequence ID" value="KRM09813.1"/>
    <property type="molecule type" value="Genomic_DNA"/>
</dbReference>
<comment type="caution">
    <text evidence="8">The sequence shown here is derived from an EMBL/GenBank/DDBJ whole genome shotgun (WGS) entry which is preliminary data.</text>
</comment>
<comment type="similarity">
    <text evidence="1">Belongs to the peptidase C40 family.</text>
</comment>
<evidence type="ECO:0000259" key="7">
    <source>
        <dbReference type="PROSITE" id="PS51935"/>
    </source>
</evidence>
<evidence type="ECO:0000256" key="6">
    <source>
        <dbReference type="SAM" id="SignalP"/>
    </source>
</evidence>
<dbReference type="InterPro" id="IPR051202">
    <property type="entry name" value="Peptidase_C40"/>
</dbReference>
<feature type="compositionally biased region" description="Low complexity" evidence="5">
    <location>
        <begin position="331"/>
        <end position="379"/>
    </location>
</feature>
<dbReference type="PANTHER" id="PTHR47053:SF1">
    <property type="entry name" value="MUREIN DD-ENDOPEPTIDASE MEPH-RELATED"/>
    <property type="match status" value="1"/>
</dbReference>
<protein>
    <submittedName>
        <fullName evidence="8">Cell wall-associated hydrolase</fullName>
    </submittedName>
</protein>
<dbReference type="Gene3D" id="3.90.1720.10">
    <property type="entry name" value="endopeptidase domain like (from Nostoc punctiforme)"/>
    <property type="match status" value="1"/>
</dbReference>
<evidence type="ECO:0000256" key="4">
    <source>
        <dbReference type="ARBA" id="ARBA00022807"/>
    </source>
</evidence>
<dbReference type="PROSITE" id="PS51935">
    <property type="entry name" value="NLPC_P60"/>
    <property type="match status" value="1"/>
</dbReference>
<dbReference type="GO" id="GO:0008234">
    <property type="term" value="F:cysteine-type peptidase activity"/>
    <property type="evidence" value="ECO:0007669"/>
    <property type="project" value="UniProtKB-KW"/>
</dbReference>
<name>A0A0R1VWN8_9LACO</name>
<dbReference type="AlphaFoldDB" id="A0A0R1VWN8"/>
<keyword evidence="6" id="KW-0732">Signal</keyword>
<accession>A0A0R1VWN8</accession>
<dbReference type="GO" id="GO:0006508">
    <property type="term" value="P:proteolysis"/>
    <property type="evidence" value="ECO:0007669"/>
    <property type="project" value="UniProtKB-KW"/>
</dbReference>
<dbReference type="PANTHER" id="PTHR47053">
    <property type="entry name" value="MUREIN DD-ENDOPEPTIDASE MEPH-RELATED"/>
    <property type="match status" value="1"/>
</dbReference>
<evidence type="ECO:0000313" key="9">
    <source>
        <dbReference type="Proteomes" id="UP000051315"/>
    </source>
</evidence>
<organism evidence="8 9">
    <name type="scientific">Lapidilactobacillus concavus DSM 17758</name>
    <dbReference type="NCBI Taxonomy" id="1423735"/>
    <lineage>
        <taxon>Bacteria</taxon>
        <taxon>Bacillati</taxon>
        <taxon>Bacillota</taxon>
        <taxon>Bacilli</taxon>
        <taxon>Lactobacillales</taxon>
        <taxon>Lactobacillaceae</taxon>
        <taxon>Lapidilactobacillus</taxon>
    </lineage>
</organism>
<reference evidence="8 9" key="1">
    <citation type="journal article" date="2015" name="Genome Announc.">
        <title>Expanding the biotechnology potential of lactobacilli through comparative genomics of 213 strains and associated genera.</title>
        <authorList>
            <person name="Sun Z."/>
            <person name="Harris H.M."/>
            <person name="McCann A."/>
            <person name="Guo C."/>
            <person name="Argimon S."/>
            <person name="Zhang W."/>
            <person name="Yang X."/>
            <person name="Jeffery I.B."/>
            <person name="Cooney J.C."/>
            <person name="Kagawa T.F."/>
            <person name="Liu W."/>
            <person name="Song Y."/>
            <person name="Salvetti E."/>
            <person name="Wrobel A."/>
            <person name="Rasinkangas P."/>
            <person name="Parkhill J."/>
            <person name="Rea M.C."/>
            <person name="O'Sullivan O."/>
            <person name="Ritari J."/>
            <person name="Douillard F.P."/>
            <person name="Paul Ross R."/>
            <person name="Yang R."/>
            <person name="Briner A.E."/>
            <person name="Felis G.E."/>
            <person name="de Vos W.M."/>
            <person name="Barrangou R."/>
            <person name="Klaenhammer T.R."/>
            <person name="Caufield P.W."/>
            <person name="Cui Y."/>
            <person name="Zhang H."/>
            <person name="O'Toole P.W."/>
        </authorList>
    </citation>
    <scope>NUCLEOTIDE SEQUENCE [LARGE SCALE GENOMIC DNA]</scope>
    <source>
        <strain evidence="8 9">DSM 17758</strain>
    </source>
</reference>
<dbReference type="PATRIC" id="fig|1423735.3.peg.1642"/>
<dbReference type="SUPFAM" id="SSF54001">
    <property type="entry name" value="Cysteine proteinases"/>
    <property type="match status" value="1"/>
</dbReference>
<feature type="chain" id="PRO_5039647215" evidence="6">
    <location>
        <begin position="24"/>
        <end position="529"/>
    </location>
</feature>
<evidence type="ECO:0000256" key="1">
    <source>
        <dbReference type="ARBA" id="ARBA00007074"/>
    </source>
</evidence>
<keyword evidence="3 8" id="KW-0378">Hydrolase</keyword>
<evidence type="ECO:0000256" key="5">
    <source>
        <dbReference type="SAM" id="MobiDB-lite"/>
    </source>
</evidence>